<name>A0A179SGK4_9HYPH</name>
<evidence type="ECO:0000313" key="2">
    <source>
        <dbReference type="Proteomes" id="UP000078316"/>
    </source>
</evidence>
<gene>
    <name evidence="1" type="ORF">A5481_09635</name>
</gene>
<accession>A0A179SGK4</accession>
<comment type="caution">
    <text evidence="1">The sequence shown here is derived from an EMBL/GenBank/DDBJ whole genome shotgun (WGS) entry which is preliminary data.</text>
</comment>
<dbReference type="EMBL" id="LWHQ01000016">
    <property type="protein sequence ID" value="OAS25596.1"/>
    <property type="molecule type" value="Genomic_DNA"/>
</dbReference>
<reference evidence="1 2" key="1">
    <citation type="submission" date="2016-04" db="EMBL/GenBank/DDBJ databases">
        <authorList>
            <person name="Evans L.H."/>
            <person name="Alamgir A."/>
            <person name="Owens N."/>
            <person name="Weber N.D."/>
            <person name="Virtaneva K."/>
            <person name="Barbian K."/>
            <person name="Babar A."/>
            <person name="Rosenke K."/>
        </authorList>
    </citation>
    <scope>NUCLEOTIDE SEQUENCE [LARGE SCALE GENOMIC DNA]</scope>
    <source>
        <strain evidence="1 2">PMB02</strain>
    </source>
</reference>
<proteinExistence type="predicted"/>
<protein>
    <recommendedName>
        <fullName evidence="3">DUF551 domain-containing protein</fullName>
    </recommendedName>
</protein>
<evidence type="ECO:0000313" key="1">
    <source>
        <dbReference type="EMBL" id="OAS25596.1"/>
    </source>
</evidence>
<dbReference type="Proteomes" id="UP000078316">
    <property type="component" value="Unassembled WGS sequence"/>
</dbReference>
<dbReference type="AlphaFoldDB" id="A0A179SGK4"/>
<dbReference type="STRING" id="427683.A5481_09635"/>
<evidence type="ECO:0008006" key="3">
    <source>
        <dbReference type="Google" id="ProtNLM"/>
    </source>
</evidence>
<sequence length="99" mass="11016">MPRADANGPGPGALVVREATVAEHPMTDWRPIDRAPQDGRWIIAIHRDEPDRRAVIRWDPGRAGDGRPWHVATTEYGYAADAFTHWTPFPEPPEPGQGT</sequence>
<organism evidence="1 2">
    <name type="scientific">Methylobacterium platani</name>
    <dbReference type="NCBI Taxonomy" id="427683"/>
    <lineage>
        <taxon>Bacteria</taxon>
        <taxon>Pseudomonadati</taxon>
        <taxon>Pseudomonadota</taxon>
        <taxon>Alphaproteobacteria</taxon>
        <taxon>Hyphomicrobiales</taxon>
        <taxon>Methylobacteriaceae</taxon>
        <taxon>Methylobacterium</taxon>
    </lineage>
</organism>